<feature type="transmembrane region" description="Helical" evidence="1">
    <location>
        <begin position="60"/>
        <end position="79"/>
    </location>
</feature>
<comment type="caution">
    <text evidence="2">The sequence shown here is derived from an EMBL/GenBank/DDBJ whole genome shotgun (WGS) entry which is preliminary data.</text>
</comment>
<dbReference type="PATRIC" id="fig|1121338.3.peg.1525"/>
<organism evidence="2 3">
    <name type="scientific">Clostridium tepidiprofundi DSM 19306</name>
    <dbReference type="NCBI Taxonomy" id="1121338"/>
    <lineage>
        <taxon>Bacteria</taxon>
        <taxon>Bacillati</taxon>
        <taxon>Bacillota</taxon>
        <taxon>Clostridia</taxon>
        <taxon>Eubacteriales</taxon>
        <taxon>Clostridiaceae</taxon>
        <taxon>Clostridium</taxon>
    </lineage>
</organism>
<evidence type="ECO:0000313" key="3">
    <source>
        <dbReference type="Proteomes" id="UP000075531"/>
    </source>
</evidence>
<dbReference type="Proteomes" id="UP000075531">
    <property type="component" value="Unassembled WGS sequence"/>
</dbReference>
<name>A0A151B427_9CLOT</name>
<dbReference type="AlphaFoldDB" id="A0A151B427"/>
<keyword evidence="1" id="KW-0472">Membrane</keyword>
<dbReference type="EMBL" id="LTBA01000014">
    <property type="protein sequence ID" value="KYH34553.1"/>
    <property type="molecule type" value="Genomic_DNA"/>
</dbReference>
<gene>
    <name evidence="2" type="ORF">CLTEP_14810</name>
</gene>
<accession>A0A151B427</accession>
<sequence length="85" mass="9978">MKNSKKKIFIRIIMDVTILCSMSLIRDNYIQHVTETLMNNRTDIVTLTALIKRLDYHFRMVYYLALLAVVLLIIFETSIGRKKNG</sequence>
<dbReference type="RefSeq" id="WP_066824777.1">
    <property type="nucleotide sequence ID" value="NZ_LTBA01000014.1"/>
</dbReference>
<reference evidence="2 3" key="1">
    <citation type="submission" date="2016-02" db="EMBL/GenBank/DDBJ databases">
        <title>Genome sequence of Clostridium tepidiprofundi DSM 19306.</title>
        <authorList>
            <person name="Poehlein A."/>
            <person name="Daniel R."/>
        </authorList>
    </citation>
    <scope>NUCLEOTIDE SEQUENCE [LARGE SCALE GENOMIC DNA]</scope>
    <source>
        <strain evidence="2 3">DSM 19306</strain>
    </source>
</reference>
<keyword evidence="3" id="KW-1185">Reference proteome</keyword>
<keyword evidence="1" id="KW-0812">Transmembrane</keyword>
<proteinExistence type="predicted"/>
<protein>
    <submittedName>
        <fullName evidence="2">Uncharacterized protein</fullName>
    </submittedName>
</protein>
<keyword evidence="1" id="KW-1133">Transmembrane helix</keyword>
<evidence type="ECO:0000256" key="1">
    <source>
        <dbReference type="SAM" id="Phobius"/>
    </source>
</evidence>
<evidence type="ECO:0000313" key="2">
    <source>
        <dbReference type="EMBL" id="KYH34553.1"/>
    </source>
</evidence>